<keyword evidence="7 9" id="KW-0807">Transducer</keyword>
<proteinExistence type="inferred from homology"/>
<dbReference type="SMART" id="SM00283">
    <property type="entry name" value="MA"/>
    <property type="match status" value="1"/>
</dbReference>
<protein>
    <recommendedName>
        <fullName evidence="15">Methyl-accepting chemotaxis protein</fullName>
    </recommendedName>
</protein>
<dbReference type="InterPro" id="IPR004089">
    <property type="entry name" value="MCPsignal_dom"/>
</dbReference>
<evidence type="ECO:0000313" key="14">
    <source>
        <dbReference type="Proteomes" id="UP001143486"/>
    </source>
</evidence>
<reference evidence="13" key="2">
    <citation type="submission" date="2023-01" db="EMBL/GenBank/DDBJ databases">
        <authorList>
            <person name="Sun Q."/>
            <person name="Evtushenko L."/>
        </authorList>
    </citation>
    <scope>NUCLEOTIDE SEQUENCE</scope>
    <source>
        <strain evidence="13">VKM B-1513</strain>
    </source>
</reference>
<evidence type="ECO:0000313" key="13">
    <source>
        <dbReference type="EMBL" id="GLK52795.1"/>
    </source>
</evidence>
<accession>A0A9W6MNM6</accession>
<dbReference type="CDD" id="cd06225">
    <property type="entry name" value="HAMP"/>
    <property type="match status" value="1"/>
</dbReference>
<dbReference type="InterPro" id="IPR003660">
    <property type="entry name" value="HAMP_dom"/>
</dbReference>
<organism evidence="13 14">
    <name type="scientific">Maricaulis virginensis</name>
    <dbReference type="NCBI Taxonomy" id="144022"/>
    <lineage>
        <taxon>Bacteria</taxon>
        <taxon>Pseudomonadati</taxon>
        <taxon>Pseudomonadota</taxon>
        <taxon>Alphaproteobacteria</taxon>
        <taxon>Maricaulales</taxon>
        <taxon>Maricaulaceae</taxon>
        <taxon>Maricaulis</taxon>
    </lineage>
</organism>
<dbReference type="AlphaFoldDB" id="A0A9W6MNM6"/>
<dbReference type="Proteomes" id="UP001143486">
    <property type="component" value="Unassembled WGS sequence"/>
</dbReference>
<comment type="similarity">
    <text evidence="8">Belongs to the methyl-accepting chemotaxis (MCP) protein family.</text>
</comment>
<dbReference type="GO" id="GO:0007165">
    <property type="term" value="P:signal transduction"/>
    <property type="evidence" value="ECO:0007669"/>
    <property type="project" value="UniProtKB-KW"/>
</dbReference>
<comment type="subcellular location">
    <subcellularLocation>
        <location evidence="1">Cell membrane</location>
        <topology evidence="1">Multi-pass membrane protein</topology>
    </subcellularLocation>
</comment>
<evidence type="ECO:0000256" key="4">
    <source>
        <dbReference type="ARBA" id="ARBA00022692"/>
    </source>
</evidence>
<dbReference type="Gene3D" id="3.30.450.20">
    <property type="entry name" value="PAS domain"/>
    <property type="match status" value="1"/>
</dbReference>
<dbReference type="Gene3D" id="1.10.287.950">
    <property type="entry name" value="Methyl-accepting chemotaxis protein"/>
    <property type="match status" value="1"/>
</dbReference>
<reference evidence="13" key="1">
    <citation type="journal article" date="2014" name="Int. J. Syst. Evol. Microbiol.">
        <title>Complete genome sequence of Corynebacterium casei LMG S-19264T (=DSM 44701T), isolated from a smear-ripened cheese.</title>
        <authorList>
            <consortium name="US DOE Joint Genome Institute (JGI-PGF)"/>
            <person name="Walter F."/>
            <person name="Albersmeier A."/>
            <person name="Kalinowski J."/>
            <person name="Ruckert C."/>
        </authorList>
    </citation>
    <scope>NUCLEOTIDE SEQUENCE</scope>
    <source>
        <strain evidence="13">VKM B-1513</strain>
    </source>
</reference>
<comment type="caution">
    <text evidence="13">The sequence shown here is derived from an EMBL/GenBank/DDBJ whole genome shotgun (WGS) entry which is preliminary data.</text>
</comment>
<dbReference type="Pfam" id="PF00672">
    <property type="entry name" value="HAMP"/>
    <property type="match status" value="1"/>
</dbReference>
<dbReference type="Pfam" id="PF02743">
    <property type="entry name" value="dCache_1"/>
    <property type="match status" value="1"/>
</dbReference>
<sequence>MELSMLSRLSIAVKFGLIGFVGCVALGVVLGTTAVWRSQEASKQAAETRLYAVADARSDQISDYLESINHDIMTVATNPNTLAALDAFDTSWRELGQGATARLQRAYVTDNPHPAGERENLDAASDGSSYSGAHATFHPWFRSFLRARGYYDIFLLNTDGDLVYSVFKEADFATNLMRGPYRETDLGHVFREAAALQASEIAFADFAPFAPSHGAPASFIATPVFDADGNRTGVLAFQMPISRLNAVAGSLTGLGETGEAYIIGGDGLMRTDTRFSNSSTILEKRAGDAIEAAMAANRHSVIETVDHLGNRVFAAVAPTEFHGVRWATVVTMTRAEALAASRSLTLTLLVAAIVLTLLIGAAGVWIAMKAAKPIQTLTDVTRTVAAGDLQIDVPHRNRQDEIGALAETIEQFKQSLVDKARLERESAEAEAAAAERMKAERLRMADEFENSVGAVVSALASAATQLSQSAESLSASSEQTSNQAVSVAASAEQATANVETVATAAEEMSASIGEIGRQAVESSQRATSAEEEASVTVRRVEALTEAANRIGTVVSLIQDIAEQTNLLALNATIEAARAGEAGKGFAIVAQEVKQLAAQTANATTEISQQIEEIQNATGVSAKAIGSVAEAIADLNRIAGAISGAMEEQAAATREIASNVQEAATGTRDVTVNIAGVNEAASESRLASVQVLDAAKDLSRQSEMLRDQVNGFLATIRAA</sequence>
<dbReference type="SMART" id="SM00304">
    <property type="entry name" value="HAMP"/>
    <property type="match status" value="1"/>
</dbReference>
<dbReference type="EMBL" id="BSFE01000006">
    <property type="protein sequence ID" value="GLK52795.1"/>
    <property type="molecule type" value="Genomic_DNA"/>
</dbReference>
<evidence type="ECO:0000256" key="7">
    <source>
        <dbReference type="ARBA" id="ARBA00023224"/>
    </source>
</evidence>
<dbReference type="PANTHER" id="PTHR32089">
    <property type="entry name" value="METHYL-ACCEPTING CHEMOTAXIS PROTEIN MCPB"/>
    <property type="match status" value="1"/>
</dbReference>
<gene>
    <name evidence="13" type="ORF">GCM10017621_23030</name>
</gene>
<dbReference type="InterPro" id="IPR029151">
    <property type="entry name" value="Sensor-like_sf"/>
</dbReference>
<keyword evidence="4 10" id="KW-0812">Transmembrane</keyword>
<dbReference type="PANTHER" id="PTHR32089:SF112">
    <property type="entry name" value="LYSOZYME-LIKE PROTEIN-RELATED"/>
    <property type="match status" value="1"/>
</dbReference>
<evidence type="ECO:0000256" key="6">
    <source>
        <dbReference type="ARBA" id="ARBA00023136"/>
    </source>
</evidence>
<dbReference type="InterPro" id="IPR033479">
    <property type="entry name" value="dCache_1"/>
</dbReference>
<dbReference type="SUPFAM" id="SSF103190">
    <property type="entry name" value="Sensory domain-like"/>
    <property type="match status" value="1"/>
</dbReference>
<evidence type="ECO:0000256" key="5">
    <source>
        <dbReference type="ARBA" id="ARBA00022989"/>
    </source>
</evidence>
<keyword evidence="2" id="KW-1003">Cell membrane</keyword>
<feature type="domain" description="Methyl-accepting transducer" evidence="11">
    <location>
        <begin position="462"/>
        <end position="698"/>
    </location>
</feature>
<keyword evidence="14" id="KW-1185">Reference proteome</keyword>
<dbReference type="GO" id="GO:0005886">
    <property type="term" value="C:plasma membrane"/>
    <property type="evidence" value="ECO:0007669"/>
    <property type="project" value="UniProtKB-SubCell"/>
</dbReference>
<evidence type="ECO:0000256" key="2">
    <source>
        <dbReference type="ARBA" id="ARBA00022475"/>
    </source>
</evidence>
<evidence type="ECO:0000256" key="1">
    <source>
        <dbReference type="ARBA" id="ARBA00004651"/>
    </source>
</evidence>
<evidence type="ECO:0000259" key="12">
    <source>
        <dbReference type="PROSITE" id="PS50885"/>
    </source>
</evidence>
<keyword evidence="6 10" id="KW-0472">Membrane</keyword>
<name>A0A9W6MNM6_9PROT</name>
<evidence type="ECO:0000259" key="11">
    <source>
        <dbReference type="PROSITE" id="PS50111"/>
    </source>
</evidence>
<dbReference type="PROSITE" id="PS50885">
    <property type="entry name" value="HAMP"/>
    <property type="match status" value="1"/>
</dbReference>
<keyword evidence="5 10" id="KW-1133">Transmembrane helix</keyword>
<dbReference type="GO" id="GO:0006935">
    <property type="term" value="P:chemotaxis"/>
    <property type="evidence" value="ECO:0007669"/>
    <property type="project" value="UniProtKB-KW"/>
</dbReference>
<feature type="transmembrane region" description="Helical" evidence="10">
    <location>
        <begin position="344"/>
        <end position="368"/>
    </location>
</feature>
<evidence type="ECO:0000256" key="3">
    <source>
        <dbReference type="ARBA" id="ARBA00022500"/>
    </source>
</evidence>
<dbReference type="SUPFAM" id="SSF58104">
    <property type="entry name" value="Methyl-accepting chemotaxis protein (MCP) signaling domain"/>
    <property type="match status" value="1"/>
</dbReference>
<dbReference type="PROSITE" id="PS50111">
    <property type="entry name" value="CHEMOTAXIS_TRANSDUC_2"/>
    <property type="match status" value="1"/>
</dbReference>
<dbReference type="CDD" id="cd18774">
    <property type="entry name" value="PDC2_HK_sensor"/>
    <property type="match status" value="1"/>
</dbReference>
<dbReference type="Gene3D" id="1.10.8.500">
    <property type="entry name" value="HAMP domain in histidine kinase"/>
    <property type="match status" value="1"/>
</dbReference>
<feature type="transmembrane region" description="Helical" evidence="10">
    <location>
        <begin position="12"/>
        <end position="36"/>
    </location>
</feature>
<evidence type="ECO:0008006" key="15">
    <source>
        <dbReference type="Google" id="ProtNLM"/>
    </source>
</evidence>
<feature type="domain" description="HAMP" evidence="12">
    <location>
        <begin position="368"/>
        <end position="421"/>
    </location>
</feature>
<evidence type="ECO:0000256" key="8">
    <source>
        <dbReference type="ARBA" id="ARBA00029447"/>
    </source>
</evidence>
<evidence type="ECO:0000256" key="9">
    <source>
        <dbReference type="PROSITE-ProRule" id="PRU00284"/>
    </source>
</evidence>
<dbReference type="Pfam" id="PF00015">
    <property type="entry name" value="MCPsignal"/>
    <property type="match status" value="1"/>
</dbReference>
<evidence type="ECO:0000256" key="10">
    <source>
        <dbReference type="SAM" id="Phobius"/>
    </source>
</evidence>
<keyword evidence="3" id="KW-0145">Chemotaxis</keyword>